<evidence type="ECO:0000259" key="17">
    <source>
        <dbReference type="Pfam" id="PF00078"/>
    </source>
</evidence>
<feature type="region of interest" description="Disordered" evidence="16">
    <location>
        <begin position="588"/>
        <end position="646"/>
    </location>
</feature>
<dbReference type="CDD" id="cd01647">
    <property type="entry name" value="RT_LTR"/>
    <property type="match status" value="1"/>
</dbReference>
<feature type="compositionally biased region" description="Polar residues" evidence="16">
    <location>
        <begin position="601"/>
        <end position="614"/>
    </location>
</feature>
<dbReference type="InterPro" id="IPR036397">
    <property type="entry name" value="RNaseH_sf"/>
</dbReference>
<evidence type="ECO:0000256" key="12">
    <source>
        <dbReference type="ARBA" id="ARBA00022932"/>
    </source>
</evidence>
<dbReference type="Gene3D" id="3.10.10.10">
    <property type="entry name" value="HIV Type 1 Reverse Transcriptase, subunit A, domain 1"/>
    <property type="match status" value="1"/>
</dbReference>
<evidence type="ECO:0000259" key="19">
    <source>
        <dbReference type="Pfam" id="PF24626"/>
    </source>
</evidence>
<feature type="region of interest" description="Disordered" evidence="16">
    <location>
        <begin position="739"/>
        <end position="759"/>
    </location>
</feature>
<evidence type="ECO:0000256" key="11">
    <source>
        <dbReference type="ARBA" id="ARBA00022918"/>
    </source>
</evidence>
<evidence type="ECO:0000256" key="16">
    <source>
        <dbReference type="SAM" id="MobiDB-lite"/>
    </source>
</evidence>
<evidence type="ECO:0000256" key="3">
    <source>
        <dbReference type="ARBA" id="ARBA00022695"/>
    </source>
</evidence>
<evidence type="ECO:0000256" key="5">
    <source>
        <dbReference type="ARBA" id="ARBA00022723"/>
    </source>
</evidence>
<dbReference type="FunFam" id="3.10.10.10:FF:000007">
    <property type="entry name" value="Retrovirus-related Pol polyprotein from transposon 17.6-like Protein"/>
    <property type="match status" value="1"/>
</dbReference>
<feature type="domain" description="Tf2-1-like SH3-like" evidence="19">
    <location>
        <begin position="2005"/>
        <end position="2051"/>
    </location>
</feature>
<feature type="compositionally biased region" description="Basic and acidic residues" evidence="16">
    <location>
        <begin position="1442"/>
        <end position="1451"/>
    </location>
</feature>
<proteinExistence type="predicted"/>
<dbReference type="GO" id="GO:0003677">
    <property type="term" value="F:DNA binding"/>
    <property type="evidence" value="ECO:0007669"/>
    <property type="project" value="UniProtKB-KW"/>
</dbReference>
<dbReference type="InterPro" id="IPR001969">
    <property type="entry name" value="Aspartic_peptidase_AS"/>
</dbReference>
<feature type="region of interest" description="Disordered" evidence="16">
    <location>
        <begin position="897"/>
        <end position="930"/>
    </location>
</feature>
<keyword evidence="4" id="KW-0540">Nuclease</keyword>
<keyword evidence="10" id="KW-0229">DNA integration</keyword>
<evidence type="ECO:0000256" key="15">
    <source>
        <dbReference type="SAM" id="Coils"/>
    </source>
</evidence>
<dbReference type="InterPro" id="IPR050951">
    <property type="entry name" value="Retrovirus_Pol_polyprotein"/>
</dbReference>
<dbReference type="PANTHER" id="PTHR37984:SF5">
    <property type="entry name" value="PROTEIN NYNRIN-LIKE"/>
    <property type="match status" value="1"/>
</dbReference>
<dbReference type="GO" id="GO:0003964">
    <property type="term" value="F:RNA-directed DNA polymerase activity"/>
    <property type="evidence" value="ECO:0007669"/>
    <property type="project" value="UniProtKB-KW"/>
</dbReference>
<dbReference type="GO" id="GO:0003723">
    <property type="term" value="F:RNA binding"/>
    <property type="evidence" value="ECO:0007669"/>
    <property type="project" value="UniProtKB-KW"/>
</dbReference>
<keyword evidence="14" id="KW-0233">DNA recombination</keyword>
<accession>A0A699GHT8</accession>
<evidence type="ECO:0000256" key="1">
    <source>
        <dbReference type="ARBA" id="ARBA00022670"/>
    </source>
</evidence>
<keyword evidence="12" id="KW-0239">DNA-directed DNA polymerase</keyword>
<dbReference type="InterPro" id="IPR056924">
    <property type="entry name" value="SH3_Tf2-1"/>
</dbReference>
<dbReference type="SUPFAM" id="SSF50630">
    <property type="entry name" value="Acid proteases"/>
    <property type="match status" value="1"/>
</dbReference>
<evidence type="ECO:0000313" key="21">
    <source>
        <dbReference type="EMBL" id="GEU29011.1"/>
    </source>
</evidence>
<feature type="region of interest" description="Disordered" evidence="16">
    <location>
        <begin position="1297"/>
        <end position="1320"/>
    </location>
</feature>
<dbReference type="FunFam" id="3.30.70.270:FF:000020">
    <property type="entry name" value="Transposon Tf2-6 polyprotein-like Protein"/>
    <property type="match status" value="1"/>
</dbReference>
<keyword evidence="11 21" id="KW-0695">RNA-directed DNA polymerase</keyword>
<evidence type="ECO:0000259" key="20">
    <source>
        <dbReference type="Pfam" id="PF25597"/>
    </source>
</evidence>
<dbReference type="PROSITE" id="PS00141">
    <property type="entry name" value="ASP_PROTEASE"/>
    <property type="match status" value="1"/>
</dbReference>
<dbReference type="InterPro" id="IPR000477">
    <property type="entry name" value="RT_dom"/>
</dbReference>
<keyword evidence="15" id="KW-0175">Coiled coil</keyword>
<keyword evidence="3" id="KW-0548">Nucleotidyltransferase</keyword>
<evidence type="ECO:0000256" key="7">
    <source>
        <dbReference type="ARBA" id="ARBA00022759"/>
    </source>
</evidence>
<evidence type="ECO:0000256" key="6">
    <source>
        <dbReference type="ARBA" id="ARBA00022750"/>
    </source>
</evidence>
<feature type="compositionally biased region" description="Acidic residues" evidence="16">
    <location>
        <begin position="990"/>
        <end position="1024"/>
    </location>
</feature>
<organism evidence="21">
    <name type="scientific">Tanacetum cinerariifolium</name>
    <name type="common">Dalmatian daisy</name>
    <name type="synonym">Chrysanthemum cinerariifolium</name>
    <dbReference type="NCBI Taxonomy" id="118510"/>
    <lineage>
        <taxon>Eukaryota</taxon>
        <taxon>Viridiplantae</taxon>
        <taxon>Streptophyta</taxon>
        <taxon>Embryophyta</taxon>
        <taxon>Tracheophyta</taxon>
        <taxon>Spermatophyta</taxon>
        <taxon>Magnoliopsida</taxon>
        <taxon>eudicotyledons</taxon>
        <taxon>Gunneridae</taxon>
        <taxon>Pentapetalae</taxon>
        <taxon>asterids</taxon>
        <taxon>campanulids</taxon>
        <taxon>Asterales</taxon>
        <taxon>Asteraceae</taxon>
        <taxon>Asteroideae</taxon>
        <taxon>Anthemideae</taxon>
        <taxon>Anthemidinae</taxon>
        <taxon>Tanacetum</taxon>
    </lineage>
</organism>
<evidence type="ECO:0000256" key="13">
    <source>
        <dbReference type="ARBA" id="ARBA00023125"/>
    </source>
</evidence>
<dbReference type="InterPro" id="IPR021109">
    <property type="entry name" value="Peptidase_aspartic_dom_sf"/>
</dbReference>
<feature type="coiled-coil region" evidence="15">
    <location>
        <begin position="374"/>
        <end position="408"/>
    </location>
</feature>
<feature type="domain" description="Reverse transcriptase" evidence="17">
    <location>
        <begin position="1692"/>
        <end position="1788"/>
    </location>
</feature>
<dbReference type="InterPro" id="IPR043502">
    <property type="entry name" value="DNA/RNA_pol_sf"/>
</dbReference>
<evidence type="ECO:0000256" key="9">
    <source>
        <dbReference type="ARBA" id="ARBA00022842"/>
    </source>
</evidence>
<keyword evidence="5" id="KW-0479">Metal-binding</keyword>
<evidence type="ECO:0000256" key="2">
    <source>
        <dbReference type="ARBA" id="ARBA00022679"/>
    </source>
</evidence>
<evidence type="ECO:0000256" key="4">
    <source>
        <dbReference type="ARBA" id="ARBA00022722"/>
    </source>
</evidence>
<keyword evidence="2" id="KW-0808">Transferase</keyword>
<keyword evidence="1" id="KW-0645">Protease</keyword>
<dbReference type="GO" id="GO:0015074">
    <property type="term" value="P:DNA integration"/>
    <property type="evidence" value="ECO:0007669"/>
    <property type="project" value="UniProtKB-KW"/>
</dbReference>
<dbReference type="EMBL" id="BKCJ010000037">
    <property type="protein sequence ID" value="GEU29011.1"/>
    <property type="molecule type" value="Genomic_DNA"/>
</dbReference>
<feature type="domain" description="Integrase zinc-binding" evidence="18">
    <location>
        <begin position="1886"/>
        <end position="1917"/>
    </location>
</feature>
<dbReference type="PANTHER" id="PTHR37984">
    <property type="entry name" value="PROTEIN CBG26694"/>
    <property type="match status" value="1"/>
</dbReference>
<dbReference type="InterPro" id="IPR043128">
    <property type="entry name" value="Rev_trsase/Diguanyl_cyclase"/>
</dbReference>
<dbReference type="CDD" id="cd00303">
    <property type="entry name" value="retropepsin_like"/>
    <property type="match status" value="1"/>
</dbReference>
<evidence type="ECO:0000259" key="18">
    <source>
        <dbReference type="Pfam" id="PF17921"/>
    </source>
</evidence>
<feature type="compositionally biased region" description="Basic and acidic residues" evidence="16">
    <location>
        <begin position="1297"/>
        <end position="1308"/>
    </location>
</feature>
<evidence type="ECO:0000256" key="14">
    <source>
        <dbReference type="ARBA" id="ARBA00023172"/>
    </source>
</evidence>
<dbReference type="InterPro" id="IPR041588">
    <property type="entry name" value="Integrase_H2C2"/>
</dbReference>
<dbReference type="Gene3D" id="2.40.70.10">
    <property type="entry name" value="Acid Proteases"/>
    <property type="match status" value="1"/>
</dbReference>
<dbReference type="GO" id="GO:0046872">
    <property type="term" value="F:metal ion binding"/>
    <property type="evidence" value="ECO:0007669"/>
    <property type="project" value="UniProtKB-KW"/>
</dbReference>
<feature type="domain" description="Retroviral polymerase SH3-like" evidence="20">
    <location>
        <begin position="795"/>
        <end position="839"/>
    </location>
</feature>
<sequence>MSTQQDIYAAGFENRPPMLNKDNYVSWSSRLLRYAKSKPNEKLIYNSIMNGPYVKRMIPELGDPNREVPVAETFHEQTDDELTEKEVKQMEVDDQAIQIILMGLPKDIYVAVDSCETAQEIWLRVQQMMKGSYIGIQDKKAKSTIIVYLHAKPQPNNNFILQPSFNTNYMQQPMPNHKDITDPTTAMNMTLVLMAKAFKLNYSTPTNNKQIISSNPRNRQIARPGMSMGQDIGRNGRNQFRQYARQNVGNQNGYNALQNVRNLVVQNAVQNSGVQNVRNKNRLIVVPGIVNQNPNRNGDVVAARAKGNANGKNGIQLQTKEFDLMAAAGDLDEIKEVNLNCILMANLHVEQGGGTVEQHLVTVEEIRVYFEALYNNLEIKVEKVTTVNRKLRETNADLTTELAKYINQGKCFEVSQEKYDKLKRNCSSEDHIRNLFDSIYVTRGHSKTIIDFLQDKLHDTSYENAKLRAQLFDKTSEQKDTTKGTSVNTQFRKQSILEKPPSFSGSKLYSVTYFPKSKGLPKIDESHALSKPVTLNSVPTLQESKVMKNDHVIAPEMFRINPFKTSREEKSIPNKPIKASVMTKPITVSQPHVITKKDVNSESNGLSSTRIDNTAKTRRSQPRSNTKNDKVPSTSKNSCSKNKEVEVEVHPKNLLLSKNEKHMSSECNNIKLAIRNDKSEVVCVMCNQCLITSNHDVCVLNYVNDMNFHVKKINANVSNTANKKKHKPKVWKPKIVGSKERLGSPKPRKPRTCLRTPQQNGVMERRNQTLVEAAKTMLIFSCAPLFLWAEAIATAKLGAKGNIGFFISYSTTSCAYRVYNRRTKKIMETMNVTFDELSALAFEQCSLKQGLQSMTSGQINSGLDLTYASSTITTQQLTERELDLLFKAMYDDYIGDSSPTSPDCVPRPEHPPSPDYVPGPEHPPSPIEIPYVPELEYPKYLAPSDDEAPLEDQSLPVDASPIAASPDYVADSDPEEDLEDDQADYPADGGDGDDEPSDDDDDDTDDENPEEEPFEDEEDDEEEEHLAPADFSAILIVDHTRLRRARKTVIPKPPMSASMEACIARHAALPSPPLHVPSPPLPLPSPLTTSPTDIGAPLGYRAAKIRMRALLPSTFCRIDIPEADMPPQNRACLTTLAPGFEIGESSAAGATRQPRPTESDLRRYRVEQAGYGITDTQRTDEFEIRFEETQDDRALLRARVNTLFKDRSNHRRTAMLMDMKAMYAREAWAGSKDRSSAISAHVRTLEAQVATLIAQTSSLQTRLTTALGRIEIPEARDPEPQEGPAEAGSSCVAAALAERDADRSRNDDNNNDSGTGGRRQMTTLRECTYTVFLKFQPMSFQGTERVVELALMCDRMFPEESAKVERYIGGLADIIHDSVKASKPQSMQEAIEFATEMMDKKMLTHVERQEIRSLMEEPNLYVPSVIITTMGPVHQSAPTRHYKSDCPKLKNENQGNQTGNGNAVARAYVVGIAGTNPNSNVVTGTFLLNNRYASMLFDTGADRSFVSTAFSSLIDIIPTTLDHGYDVDLADGRIIWVNTLIRGCTLNFLNHPFNIDLMPIEMGSFDIIIGMDWLVKYHAVIVCDEKLVPVPFDDEILIFHEAEDKSKEKRLEDVPIVQDFFEVFLEDLPGIPPTRQVEFQIDLVPGAAPVAQAPYRLAPSEMKELSDQLKELANKGFIRSSSSPWGVPILFVKKKDGSFRMCIDYRELNKLTVKNRYPLPKIDDLFDQLQGSSVYSKIDLRSGYHQLRVREEDIPKTAFRTRYGHYEFQVMPFGLTNAPAVFMDLMNRGIHVDPAKIESIKDWPSPKTATEIRQFLGLVSYYRRFIEGFSKIAKSMTKLTQKKVKFDWGDKQKAAFQIIKQKLYSAPILALPEGSEDFIVYCDASIKDMKLLYWWPNMKADISTYVIKCLACLRVKAEYQKPSSLFVQPKIPQWKWDNITMDFVTKLPKTQSGNDTIWVVVDRLTKSAHFLPMKETDPMDKLARLYLKEVVTRHGIPVSIICDRDPRKLNPRYIGPFKVLAKVETVAYRLELPEQLNRVHSTFHVSNLKKCLSDEPLAISLDEVHIDDKLCFVEELVEVMDCEVKQLKQSCIPIIKVQ</sequence>
<dbReference type="Pfam" id="PF00078">
    <property type="entry name" value="RVT_1"/>
    <property type="match status" value="1"/>
</dbReference>
<feature type="region of interest" description="Disordered" evidence="16">
    <location>
        <begin position="942"/>
        <end position="1031"/>
    </location>
</feature>
<dbReference type="GO" id="GO:0006310">
    <property type="term" value="P:DNA recombination"/>
    <property type="evidence" value="ECO:0007669"/>
    <property type="project" value="UniProtKB-KW"/>
</dbReference>
<feature type="compositionally biased region" description="Pro residues" evidence="16">
    <location>
        <begin position="913"/>
        <end position="927"/>
    </location>
</feature>
<dbReference type="GO" id="GO:0004190">
    <property type="term" value="F:aspartic-type endopeptidase activity"/>
    <property type="evidence" value="ECO:0007669"/>
    <property type="project" value="UniProtKB-KW"/>
</dbReference>
<reference evidence="21" key="1">
    <citation type="journal article" date="2019" name="Sci. Rep.">
        <title>Draft genome of Tanacetum cinerariifolium, the natural source of mosquito coil.</title>
        <authorList>
            <person name="Yamashiro T."/>
            <person name="Shiraishi A."/>
            <person name="Satake H."/>
            <person name="Nakayama K."/>
        </authorList>
    </citation>
    <scope>NUCLEOTIDE SEQUENCE</scope>
</reference>
<keyword evidence="6" id="KW-0064">Aspartyl protease</keyword>
<protein>
    <submittedName>
        <fullName evidence="21">Putative reverse transcriptase domain-containing protein</fullName>
    </submittedName>
</protein>
<dbReference type="Pfam" id="PF25597">
    <property type="entry name" value="SH3_retrovirus"/>
    <property type="match status" value="1"/>
</dbReference>
<evidence type="ECO:0000256" key="8">
    <source>
        <dbReference type="ARBA" id="ARBA00022801"/>
    </source>
</evidence>
<dbReference type="GO" id="GO:0003887">
    <property type="term" value="F:DNA-directed DNA polymerase activity"/>
    <property type="evidence" value="ECO:0007669"/>
    <property type="project" value="UniProtKB-KW"/>
</dbReference>
<feature type="compositionally biased region" description="Acidic residues" evidence="16">
    <location>
        <begin position="970"/>
        <end position="983"/>
    </location>
</feature>
<dbReference type="Pfam" id="PF24626">
    <property type="entry name" value="SH3_Tf2-1"/>
    <property type="match status" value="1"/>
</dbReference>
<evidence type="ECO:0000256" key="10">
    <source>
        <dbReference type="ARBA" id="ARBA00022908"/>
    </source>
</evidence>
<keyword evidence="13" id="KW-0238">DNA-binding</keyword>
<dbReference type="Pfam" id="PF08284">
    <property type="entry name" value="RVP_2"/>
    <property type="match status" value="1"/>
</dbReference>
<dbReference type="GO" id="GO:0006508">
    <property type="term" value="P:proteolysis"/>
    <property type="evidence" value="ECO:0007669"/>
    <property type="project" value="UniProtKB-KW"/>
</dbReference>
<dbReference type="Gene3D" id="3.30.70.270">
    <property type="match status" value="2"/>
</dbReference>
<comment type="caution">
    <text evidence="21">The sequence shown here is derived from an EMBL/GenBank/DDBJ whole genome shotgun (WGS) entry which is preliminary data.</text>
</comment>
<dbReference type="GO" id="GO:0004519">
    <property type="term" value="F:endonuclease activity"/>
    <property type="evidence" value="ECO:0007669"/>
    <property type="project" value="UniProtKB-KW"/>
</dbReference>
<dbReference type="InterPro" id="IPR057670">
    <property type="entry name" value="SH3_retrovirus"/>
</dbReference>
<keyword evidence="7" id="KW-0255">Endonuclease</keyword>
<name>A0A699GHT8_TANCI</name>
<keyword evidence="8" id="KW-0378">Hydrolase</keyword>
<feature type="compositionally biased region" description="Polar residues" evidence="16">
    <location>
        <begin position="631"/>
        <end position="640"/>
    </location>
</feature>
<dbReference type="SUPFAM" id="SSF53098">
    <property type="entry name" value="Ribonuclease H-like"/>
    <property type="match status" value="2"/>
</dbReference>
<dbReference type="InterPro" id="IPR012337">
    <property type="entry name" value="RNaseH-like_sf"/>
</dbReference>
<dbReference type="SUPFAM" id="SSF56672">
    <property type="entry name" value="DNA/RNA polymerases"/>
    <property type="match status" value="1"/>
</dbReference>
<feature type="region of interest" description="Disordered" evidence="16">
    <location>
        <begin position="1437"/>
        <end position="1460"/>
    </location>
</feature>
<gene>
    <name evidence="21" type="ORF">Tci_000989</name>
</gene>
<keyword evidence="9" id="KW-0460">Magnesium</keyword>
<dbReference type="Pfam" id="PF17921">
    <property type="entry name" value="Integrase_H2C2"/>
    <property type="match status" value="1"/>
</dbReference>
<dbReference type="Gene3D" id="3.30.420.10">
    <property type="entry name" value="Ribonuclease H-like superfamily/Ribonuclease H"/>
    <property type="match status" value="1"/>
</dbReference>